<reference evidence="1" key="1">
    <citation type="submission" date="2020-05" db="EMBL/GenBank/DDBJ databases">
        <title>Large-scale comparative analyses of tick genomes elucidate their genetic diversity and vector capacities.</title>
        <authorList>
            <person name="Jia N."/>
            <person name="Wang J."/>
            <person name="Shi W."/>
            <person name="Du L."/>
            <person name="Sun Y."/>
            <person name="Zhan W."/>
            <person name="Jiang J."/>
            <person name="Wang Q."/>
            <person name="Zhang B."/>
            <person name="Ji P."/>
            <person name="Sakyi L.B."/>
            <person name="Cui X."/>
            <person name="Yuan T."/>
            <person name="Jiang B."/>
            <person name="Yang W."/>
            <person name="Lam T.T.-Y."/>
            <person name="Chang Q."/>
            <person name="Ding S."/>
            <person name="Wang X."/>
            <person name="Zhu J."/>
            <person name="Ruan X."/>
            <person name="Zhao L."/>
            <person name="Wei J."/>
            <person name="Que T."/>
            <person name="Du C."/>
            <person name="Cheng J."/>
            <person name="Dai P."/>
            <person name="Han X."/>
            <person name="Huang E."/>
            <person name="Gao Y."/>
            <person name="Liu J."/>
            <person name="Shao H."/>
            <person name="Ye R."/>
            <person name="Li L."/>
            <person name="Wei W."/>
            <person name="Wang X."/>
            <person name="Wang C."/>
            <person name="Yang T."/>
            <person name="Huo Q."/>
            <person name="Li W."/>
            <person name="Guo W."/>
            <person name="Chen H."/>
            <person name="Zhou L."/>
            <person name="Ni X."/>
            <person name="Tian J."/>
            <person name="Zhou Y."/>
            <person name="Sheng Y."/>
            <person name="Liu T."/>
            <person name="Pan Y."/>
            <person name="Xia L."/>
            <person name="Li J."/>
            <person name="Zhao F."/>
            <person name="Cao W."/>
        </authorList>
    </citation>
    <scope>NUCLEOTIDE SEQUENCE</scope>
    <source>
        <strain evidence="1">Dsil-2018</strain>
    </source>
</reference>
<gene>
    <name evidence="1" type="ORF">HPB49_006910</name>
</gene>
<evidence type="ECO:0000313" key="2">
    <source>
        <dbReference type="Proteomes" id="UP000821865"/>
    </source>
</evidence>
<dbReference type="Proteomes" id="UP000821865">
    <property type="component" value="Chromosome 4"/>
</dbReference>
<name>A0ACB8CVS3_DERSI</name>
<comment type="caution">
    <text evidence="1">The sequence shown here is derived from an EMBL/GenBank/DDBJ whole genome shotgun (WGS) entry which is preliminary data.</text>
</comment>
<sequence>MSMFCRPCVMLFSFQVAQRTERLREVSKPVRDEDMIRRTTSFRRALSATDMANQGGLMPGMAPVIRAPPRTRGGMHSKTMSLGQGMAAADLRIWGSGDSLVYTPYGSQNSLRGGRTGYDSDASVVSEPPRHWRYSRPAVRVESENESSNPGSTEDVTTATKHRKTLKERLKLLKKPSTHEPKQDSGDSLKPLLLLFLVSRARRQRDKSGTLRARLTKPFRSRSKEKIDTPSERVRKEARARAAEARTGPGKGARRGEPGQDDDDDAESPNSKPPATPVRNRKGSFNETPV</sequence>
<accession>A0ACB8CVS3</accession>
<keyword evidence="2" id="KW-1185">Reference proteome</keyword>
<dbReference type="EMBL" id="CM023473">
    <property type="protein sequence ID" value="KAH7953280.1"/>
    <property type="molecule type" value="Genomic_DNA"/>
</dbReference>
<protein>
    <submittedName>
        <fullName evidence="1">Uncharacterized protein</fullName>
    </submittedName>
</protein>
<proteinExistence type="predicted"/>
<organism evidence="1 2">
    <name type="scientific">Dermacentor silvarum</name>
    <name type="common">Tick</name>
    <dbReference type="NCBI Taxonomy" id="543639"/>
    <lineage>
        <taxon>Eukaryota</taxon>
        <taxon>Metazoa</taxon>
        <taxon>Ecdysozoa</taxon>
        <taxon>Arthropoda</taxon>
        <taxon>Chelicerata</taxon>
        <taxon>Arachnida</taxon>
        <taxon>Acari</taxon>
        <taxon>Parasitiformes</taxon>
        <taxon>Ixodida</taxon>
        <taxon>Ixodoidea</taxon>
        <taxon>Ixodidae</taxon>
        <taxon>Rhipicephalinae</taxon>
        <taxon>Dermacentor</taxon>
    </lineage>
</organism>
<evidence type="ECO:0000313" key="1">
    <source>
        <dbReference type="EMBL" id="KAH7953280.1"/>
    </source>
</evidence>